<feature type="compositionally biased region" description="Polar residues" evidence="7">
    <location>
        <begin position="649"/>
        <end position="660"/>
    </location>
</feature>
<evidence type="ECO:0000256" key="1">
    <source>
        <dbReference type="ARBA" id="ARBA00004123"/>
    </source>
</evidence>
<comment type="subcellular location">
    <subcellularLocation>
        <location evidence="1">Nucleus</location>
    </subcellularLocation>
</comment>
<evidence type="ECO:0000313" key="11">
    <source>
        <dbReference type="Proteomes" id="UP001249851"/>
    </source>
</evidence>
<organism evidence="10 11">
    <name type="scientific">Acropora cervicornis</name>
    <name type="common">Staghorn coral</name>
    <dbReference type="NCBI Taxonomy" id="6130"/>
    <lineage>
        <taxon>Eukaryota</taxon>
        <taxon>Metazoa</taxon>
        <taxon>Cnidaria</taxon>
        <taxon>Anthozoa</taxon>
        <taxon>Hexacorallia</taxon>
        <taxon>Scleractinia</taxon>
        <taxon>Astrocoeniina</taxon>
        <taxon>Acroporidae</taxon>
        <taxon>Acropora</taxon>
    </lineage>
</organism>
<evidence type="ECO:0000313" key="10">
    <source>
        <dbReference type="EMBL" id="KAK2566524.1"/>
    </source>
</evidence>
<evidence type="ECO:0000256" key="3">
    <source>
        <dbReference type="ARBA" id="ARBA00022771"/>
    </source>
</evidence>
<feature type="compositionally biased region" description="Basic and acidic residues" evidence="7">
    <location>
        <begin position="461"/>
        <end position="497"/>
    </location>
</feature>
<name>A0AAD9V9T2_ACRCE</name>
<dbReference type="InterPro" id="IPR011011">
    <property type="entry name" value="Znf_FYVE_PHD"/>
</dbReference>
<protein>
    <submittedName>
        <fullName evidence="10">Remodeling and spacing factor 1</fullName>
    </submittedName>
</protein>
<keyword evidence="2" id="KW-0479">Metal-binding</keyword>
<gene>
    <name evidence="10" type="ORF">P5673_009142</name>
</gene>
<dbReference type="GO" id="GO:0042393">
    <property type="term" value="F:histone binding"/>
    <property type="evidence" value="ECO:0007669"/>
    <property type="project" value="TreeGrafter"/>
</dbReference>
<evidence type="ECO:0000256" key="5">
    <source>
        <dbReference type="ARBA" id="ARBA00023242"/>
    </source>
</evidence>
<feature type="domain" description="DDT" evidence="9">
    <location>
        <begin position="29"/>
        <end position="93"/>
    </location>
</feature>
<feature type="region of interest" description="Disordered" evidence="7">
    <location>
        <begin position="367"/>
        <end position="520"/>
    </location>
</feature>
<dbReference type="GO" id="GO:0045892">
    <property type="term" value="P:negative regulation of DNA-templated transcription"/>
    <property type="evidence" value="ECO:0007669"/>
    <property type="project" value="TreeGrafter"/>
</dbReference>
<keyword evidence="4" id="KW-0862">Zinc</keyword>
<dbReference type="Pfam" id="PF02791">
    <property type="entry name" value="DDT"/>
    <property type="match status" value="1"/>
</dbReference>
<dbReference type="PANTHER" id="PTHR14296">
    <property type="entry name" value="REMODELING AND SPACING FACTOR 1"/>
    <property type="match status" value="1"/>
</dbReference>
<accession>A0AAD9V9T2</accession>
<reference evidence="10" key="2">
    <citation type="journal article" date="2023" name="Science">
        <title>Genomic signatures of disease resistance in endangered staghorn corals.</title>
        <authorList>
            <person name="Vollmer S.V."/>
            <person name="Selwyn J.D."/>
            <person name="Despard B.A."/>
            <person name="Roesel C.L."/>
        </authorList>
    </citation>
    <scope>NUCLEOTIDE SEQUENCE</scope>
    <source>
        <strain evidence="10">K2</strain>
    </source>
</reference>
<dbReference type="InterPro" id="IPR019786">
    <property type="entry name" value="Zinc_finger_PHD-type_CS"/>
</dbReference>
<evidence type="ECO:0000256" key="2">
    <source>
        <dbReference type="ARBA" id="ARBA00022723"/>
    </source>
</evidence>
<feature type="domain" description="PHD-type" evidence="8">
    <location>
        <begin position="211"/>
        <end position="261"/>
    </location>
</feature>
<feature type="region of interest" description="Disordered" evidence="7">
    <location>
        <begin position="649"/>
        <end position="681"/>
    </location>
</feature>
<dbReference type="PROSITE" id="PS50827">
    <property type="entry name" value="DDT"/>
    <property type="match status" value="1"/>
</dbReference>
<dbReference type="InterPro" id="IPR019787">
    <property type="entry name" value="Znf_PHD-finger"/>
</dbReference>
<evidence type="ECO:0000256" key="4">
    <source>
        <dbReference type="ARBA" id="ARBA00022833"/>
    </source>
</evidence>
<keyword evidence="5" id="KW-0539">Nucleus</keyword>
<dbReference type="SMART" id="SM00249">
    <property type="entry name" value="PHD"/>
    <property type="match status" value="1"/>
</dbReference>
<dbReference type="InterPro" id="IPR018501">
    <property type="entry name" value="DDT_dom"/>
</dbReference>
<dbReference type="GO" id="GO:0031213">
    <property type="term" value="C:RSF complex"/>
    <property type="evidence" value="ECO:0007669"/>
    <property type="project" value="InterPro"/>
</dbReference>
<proteinExistence type="predicted"/>
<dbReference type="SUPFAM" id="SSF57903">
    <property type="entry name" value="FYVE/PHD zinc finger"/>
    <property type="match status" value="1"/>
</dbReference>
<dbReference type="InterPro" id="IPR028938">
    <property type="entry name" value="Rsf1-like"/>
</dbReference>
<dbReference type="Proteomes" id="UP001249851">
    <property type="component" value="Unassembled WGS sequence"/>
</dbReference>
<feature type="compositionally biased region" description="Basic residues" evidence="7">
    <location>
        <begin position="181"/>
        <end position="198"/>
    </location>
</feature>
<dbReference type="InterPro" id="IPR001965">
    <property type="entry name" value="Znf_PHD"/>
</dbReference>
<sequence length="850" mass="93852">MASTPASSEVDPEEDAGTTRFGVERTGRAAEYPEFAIIWSFLQNFRHLLRFPDLSLDDLEDGFNSHSSKNGNVSVIEELYKKLLRRLGISVNPEKWEKSLLKVVKEQNLLCAWDLEQFGYEELKVSSKLELFKSSVNKGFEAEDLRMLPIGRDLDGFIYWYHESEVNPKEIALARREEMKKKTKTKNSGKKKGKKGKKKESSEDDEDYDDDNPCARCFSNVRPESILLCDKCDAAYHTACLRPPLLTVPQGDWFCPFCQQLVLLGNLKEKKTRLAARMKLRQRRAKRLGFAGIDLNNILQKASDDEEDQSIRRSGRSRKNVDYTFKEFEEDITSAVENDKKRFKTGEVNGEEKGMLYSKPAYETGGLLDTARRNTRRSRRLMDLDFESDSESRTSGYEVEGNSDDEAQSEFGQQTSNLQGKLRRSRRVIDDDDDEEDGNGACDDGRKSCDAGETSCLKTVGGEKDEGEKKENAKSQEPCDTKKTSGEENMERGDEAAGKPFVSEAKTESERKRDKDEKIASSRRETLVDATATVMTSQRQNTTSAGNRIQPHSRIASVAPVARSPPTPSMNNFRSPLGYVPEGVFPNPPNYETLKPQFPVKQGLGQLGSSFVGVSVAGTNIAGNNFSGSANFSPKNAPGMLHEGPTFQGSQGMGTQNRRTSFGEATRSGLGQGGQNTSAPNLERSFSGVTNEVGAGVTSFGASTNFGAQDMPGSFWGGQNELNSVYNYQRFGQSSGTMQAPVTGPANKQTVPPAYSSGSQFGGFSQQFQATSNVQNFMASQQSGNFTNPSHYFPTMLQQPPPPYAASNSLNADARMSSNQGNSNIIGNQWTYPEGYGYYNGQGNTAGQSF</sequence>
<dbReference type="Gene3D" id="2.30.30.1150">
    <property type="match status" value="1"/>
</dbReference>
<dbReference type="GO" id="GO:0008270">
    <property type="term" value="F:zinc ion binding"/>
    <property type="evidence" value="ECO:0007669"/>
    <property type="project" value="UniProtKB-KW"/>
</dbReference>
<feature type="region of interest" description="Disordered" evidence="7">
    <location>
        <begin position="178"/>
        <end position="210"/>
    </location>
</feature>
<evidence type="ECO:0000256" key="6">
    <source>
        <dbReference type="PROSITE-ProRule" id="PRU00146"/>
    </source>
</evidence>
<feature type="compositionally biased region" description="Basic and acidic residues" evidence="7">
    <location>
        <begin position="505"/>
        <end position="520"/>
    </location>
</feature>
<evidence type="ECO:0000259" key="9">
    <source>
        <dbReference type="PROSITE" id="PS50827"/>
    </source>
</evidence>
<evidence type="ECO:0000256" key="7">
    <source>
        <dbReference type="SAM" id="MobiDB-lite"/>
    </source>
</evidence>
<reference evidence="10" key="1">
    <citation type="journal article" date="2023" name="G3 (Bethesda)">
        <title>Whole genome assembly and annotation of the endangered Caribbean coral Acropora cervicornis.</title>
        <authorList>
            <person name="Selwyn J.D."/>
            <person name="Vollmer S.V."/>
        </authorList>
    </citation>
    <scope>NUCLEOTIDE SEQUENCE</scope>
    <source>
        <strain evidence="10">K2</strain>
    </source>
</reference>
<feature type="region of interest" description="Disordered" evidence="7">
    <location>
        <begin position="1"/>
        <end position="22"/>
    </location>
</feature>
<feature type="compositionally biased region" description="Polar residues" evidence="7">
    <location>
        <begin position="410"/>
        <end position="419"/>
    </location>
</feature>
<keyword evidence="11" id="KW-1185">Reference proteome</keyword>
<dbReference type="PROSITE" id="PS01359">
    <property type="entry name" value="ZF_PHD_1"/>
    <property type="match status" value="1"/>
</dbReference>
<evidence type="ECO:0000259" key="8">
    <source>
        <dbReference type="PROSITE" id="PS50016"/>
    </source>
</evidence>
<dbReference type="Pfam" id="PF00628">
    <property type="entry name" value="PHD"/>
    <property type="match status" value="1"/>
</dbReference>
<dbReference type="EMBL" id="JARQWQ010000016">
    <property type="protein sequence ID" value="KAK2566524.1"/>
    <property type="molecule type" value="Genomic_DNA"/>
</dbReference>
<keyword evidence="3 6" id="KW-0863">Zinc-finger</keyword>
<comment type="caution">
    <text evidence="10">The sequence shown here is derived from an EMBL/GenBank/DDBJ whole genome shotgun (WGS) entry which is preliminary data.</text>
</comment>
<dbReference type="PANTHER" id="PTHR14296:SF16">
    <property type="entry name" value="REMODELING AND SPACING FACTOR 1"/>
    <property type="match status" value="1"/>
</dbReference>
<dbReference type="CDD" id="cd15543">
    <property type="entry name" value="PHD_RSF1"/>
    <property type="match status" value="1"/>
</dbReference>
<dbReference type="PROSITE" id="PS50016">
    <property type="entry name" value="ZF_PHD_2"/>
    <property type="match status" value="1"/>
</dbReference>
<dbReference type="AlphaFoldDB" id="A0AAD9V9T2"/>